<dbReference type="RefSeq" id="YP_010719835.1">
    <property type="nucleotide sequence ID" value="NC_072502.1"/>
</dbReference>
<dbReference type="Gene3D" id="3.10.150.10">
    <property type="entry name" value="DNA Polymerase III, subunit A, domain 2"/>
    <property type="match status" value="1"/>
</dbReference>
<name>A0AAE9VGK0_9CAUD</name>
<protein>
    <submittedName>
        <fullName evidence="1">DNA polymerase III</fullName>
    </submittedName>
</protein>
<dbReference type="GeneID" id="79412975"/>
<dbReference type="Gene3D" id="3.70.10.10">
    <property type="match status" value="1"/>
</dbReference>
<organism evidence="1 2">
    <name type="scientific">Pseudomonas phage MiCath</name>
    <dbReference type="NCBI Taxonomy" id="3003729"/>
    <lineage>
        <taxon>Viruses</taxon>
        <taxon>Duplodnaviria</taxon>
        <taxon>Heunggongvirae</taxon>
        <taxon>Uroviricota</taxon>
        <taxon>Caudoviricetes</taxon>
        <taxon>Queuovirinae</taxon>
        <taxon>Micathvirus</taxon>
        <taxon>Micathvirus micath</taxon>
    </lineage>
</organism>
<evidence type="ECO:0000313" key="2">
    <source>
        <dbReference type="Proteomes" id="UP001211688"/>
    </source>
</evidence>
<accession>A0AAE9VGK0</accession>
<dbReference type="Proteomes" id="UP001211688">
    <property type="component" value="Segment"/>
</dbReference>
<dbReference type="KEGG" id="vg:79412975"/>
<evidence type="ECO:0000313" key="1">
    <source>
        <dbReference type="EMBL" id="WAX22413.1"/>
    </source>
</evidence>
<sequence>MLKELRFVQGSVSKKELLPAMTHFAIENGTVRGYNGTLALCSPIPFDIDCKPKAEALVKAIANCTETVTLSMTVGGKLRVQSGKFRVNIECVEGMTPHVVPEGQEVQLDGEALLNALKVALPFVGNDASRPWSNGVLLRGQSAFATNNVCLIEYWVGATFPLEANIPRAAVKEMVRINEPPTYAQVTSNSITFHYADGKWIRSQLFELGWPDLSAVLDRPAELRAVDPKIFEGLDVITPFADKFGRVHFQDGTMMTHPEEDANGEDIGASFEVPDFPHYGIYRIEMLKLLRDVAVCADFSTYPQPCIFQGDRLRGAIVGMKL</sequence>
<dbReference type="EMBL" id="OP882271">
    <property type="protein sequence ID" value="WAX22413.1"/>
    <property type="molecule type" value="Genomic_DNA"/>
</dbReference>
<proteinExistence type="predicted"/>
<keyword evidence="2" id="KW-1185">Reference proteome</keyword>
<reference evidence="1" key="1">
    <citation type="submission" date="2022-11" db="EMBL/GenBank/DDBJ databases">
        <authorList>
            <person name="Jaryenneh J.D."/>
            <person name="Schoeniger J.S."/>
            <person name="Mageeney C.M."/>
        </authorList>
    </citation>
    <scope>NUCLEOTIDE SEQUENCE</scope>
</reference>